<dbReference type="InterPro" id="IPR012334">
    <property type="entry name" value="Pectin_lyas_fold"/>
</dbReference>
<proteinExistence type="predicted"/>
<name>X0WXH5_9ZZZZ</name>
<dbReference type="SUPFAM" id="SSF51126">
    <property type="entry name" value="Pectin lyase-like"/>
    <property type="match status" value="1"/>
</dbReference>
<accession>X0WXH5</accession>
<comment type="caution">
    <text evidence="1">The sequence shown here is derived from an EMBL/GenBank/DDBJ whole genome shotgun (WGS) entry which is preliminary data.</text>
</comment>
<feature type="non-terminal residue" evidence="1">
    <location>
        <position position="202"/>
    </location>
</feature>
<evidence type="ECO:0008006" key="2">
    <source>
        <dbReference type="Google" id="ProtNLM"/>
    </source>
</evidence>
<organism evidence="1">
    <name type="scientific">marine sediment metagenome</name>
    <dbReference type="NCBI Taxonomy" id="412755"/>
    <lineage>
        <taxon>unclassified sequences</taxon>
        <taxon>metagenomes</taxon>
        <taxon>ecological metagenomes</taxon>
    </lineage>
</organism>
<evidence type="ECO:0000313" key="1">
    <source>
        <dbReference type="EMBL" id="GAG35654.1"/>
    </source>
</evidence>
<sequence>MNVRRMRVLVSVVLGLLALGGTLALLGAWDGGPGMVYAQSGTGVIRVSTTGTDAVGCGGVTPCRTIQYAVDQALPGEEIRVAQGTYTGVSARSGMTQVVYISKTVTIRGGYTPANWTTPNPDANLTTVDAQSMGRVLVISGTITPHIEGLRITGGNSQLADLISPPEHRGAGGVLAMYAAATISNCHVSGNNAAPGSGGGLF</sequence>
<dbReference type="Gene3D" id="2.160.20.10">
    <property type="entry name" value="Single-stranded right-handed beta-helix, Pectin lyase-like"/>
    <property type="match status" value="1"/>
</dbReference>
<reference evidence="1" key="1">
    <citation type="journal article" date="2014" name="Front. Microbiol.">
        <title>High frequency of phylogenetically diverse reductive dehalogenase-homologous genes in deep subseafloor sedimentary metagenomes.</title>
        <authorList>
            <person name="Kawai M."/>
            <person name="Futagami T."/>
            <person name="Toyoda A."/>
            <person name="Takaki Y."/>
            <person name="Nishi S."/>
            <person name="Hori S."/>
            <person name="Arai W."/>
            <person name="Tsubouchi T."/>
            <person name="Morono Y."/>
            <person name="Uchiyama I."/>
            <person name="Ito T."/>
            <person name="Fujiyama A."/>
            <person name="Inagaki F."/>
            <person name="Takami H."/>
        </authorList>
    </citation>
    <scope>NUCLEOTIDE SEQUENCE</scope>
    <source>
        <strain evidence="1">Expedition CK06-06</strain>
    </source>
</reference>
<dbReference type="AlphaFoldDB" id="X0WXH5"/>
<gene>
    <name evidence="1" type="ORF">S01H1_67071</name>
</gene>
<dbReference type="InterPro" id="IPR011050">
    <property type="entry name" value="Pectin_lyase_fold/virulence"/>
</dbReference>
<protein>
    <recommendedName>
        <fullName evidence="2">DUF1565 domain-containing protein</fullName>
    </recommendedName>
</protein>
<dbReference type="EMBL" id="BARS01044388">
    <property type="protein sequence ID" value="GAG35654.1"/>
    <property type="molecule type" value="Genomic_DNA"/>
</dbReference>